<reference evidence="1 2" key="1">
    <citation type="journal article" date="2016" name="Antonie Van Leeuwenhoek">
        <title>Lysinibacillus endophyticus sp. nov., an indole-3-acetic acid producing endophytic bacterium isolated from corn root (Zea mays cv. Xinken-5).</title>
        <authorList>
            <person name="Yu J."/>
            <person name="Guan X."/>
            <person name="Liu C."/>
            <person name="Xiang W."/>
            <person name="Yu Z."/>
            <person name="Liu X."/>
            <person name="Wang G."/>
        </authorList>
    </citation>
    <scope>NUCLEOTIDE SEQUENCE [LARGE SCALE GENOMIC DNA]</scope>
    <source>
        <strain evidence="1 2">DSM 100506</strain>
    </source>
</reference>
<evidence type="ECO:0000313" key="1">
    <source>
        <dbReference type="EMBL" id="RKQ15272.1"/>
    </source>
</evidence>
<evidence type="ECO:0000313" key="2">
    <source>
        <dbReference type="Proteomes" id="UP000272238"/>
    </source>
</evidence>
<keyword evidence="2" id="KW-1185">Reference proteome</keyword>
<gene>
    <name evidence="1" type="ORF">D8M03_12260</name>
</gene>
<name>A0A494YYL4_9BACL</name>
<proteinExistence type="predicted"/>
<dbReference type="EMBL" id="RBZN01000032">
    <property type="protein sequence ID" value="RKQ15272.1"/>
    <property type="molecule type" value="Genomic_DNA"/>
</dbReference>
<comment type="caution">
    <text evidence="1">The sequence shown here is derived from an EMBL/GenBank/DDBJ whole genome shotgun (WGS) entry which is preliminary data.</text>
</comment>
<protein>
    <submittedName>
        <fullName evidence="1">Uncharacterized protein</fullName>
    </submittedName>
</protein>
<dbReference type="Proteomes" id="UP000272238">
    <property type="component" value="Unassembled WGS sequence"/>
</dbReference>
<organism evidence="1 2">
    <name type="scientific">Ureibacillus endophyticus</name>
    <dbReference type="NCBI Taxonomy" id="1978490"/>
    <lineage>
        <taxon>Bacteria</taxon>
        <taxon>Bacillati</taxon>
        <taxon>Bacillota</taxon>
        <taxon>Bacilli</taxon>
        <taxon>Bacillales</taxon>
        <taxon>Caryophanaceae</taxon>
        <taxon>Ureibacillus</taxon>
    </lineage>
</organism>
<dbReference type="OrthoDB" id="292377at2"/>
<accession>A0A494YYL4</accession>
<dbReference type="RefSeq" id="WP_121215072.1">
    <property type="nucleotide sequence ID" value="NZ_JAMYWW010000001.1"/>
</dbReference>
<sequence>MNRINLLNGNDFNIEERKRAIQRREASDAYKKNTTYTQKTNPLLQALEQLLSGNKEKELNDEHLLSLIEEELNDFNTVSTDNMDSHDEQSNLEVNDVIVQNDLNAYNEIQQTRSQITSTNEDSDSFEIDRFNFRTFDTFALRGKSSDRYGRNLEIIPFDKTYNIAITKYNHHMLMVKNGYTFNQPKYSLTA</sequence>
<dbReference type="AlphaFoldDB" id="A0A494YYL4"/>